<reference evidence="1 2" key="1">
    <citation type="submission" date="2016-07" db="EMBL/GenBank/DDBJ databases">
        <title>Draft genome sequence of Prauserella muralis DSM 45305, isolated from a mould-covered wall in an indoor environment.</title>
        <authorList>
            <person name="Ruckert C."/>
            <person name="Albersmeier A."/>
            <person name="Jiang C.-L."/>
            <person name="Jiang Y."/>
            <person name="Kalinowski J."/>
            <person name="Schneider O."/>
            <person name="Winkler A."/>
            <person name="Zotchev S.B."/>
        </authorList>
    </citation>
    <scope>NUCLEOTIDE SEQUENCE [LARGE SCALE GENOMIC DNA]</scope>
    <source>
        <strain evidence="1 2">DSM 45305</strain>
    </source>
</reference>
<dbReference type="OrthoDB" id="4552202at2"/>
<evidence type="ECO:0000313" key="1">
    <source>
        <dbReference type="EMBL" id="PXY27381.1"/>
    </source>
</evidence>
<accession>A0A2V4AZD8</accession>
<dbReference type="Proteomes" id="UP000249915">
    <property type="component" value="Unassembled WGS sequence"/>
</dbReference>
<protein>
    <submittedName>
        <fullName evidence="1">Uncharacterized protein</fullName>
    </submittedName>
</protein>
<evidence type="ECO:0000313" key="2">
    <source>
        <dbReference type="Proteomes" id="UP000249915"/>
    </source>
</evidence>
<gene>
    <name evidence="1" type="ORF">BAY60_13155</name>
</gene>
<dbReference type="RefSeq" id="WP_112281384.1">
    <property type="nucleotide sequence ID" value="NZ_MASW01000002.1"/>
</dbReference>
<proteinExistence type="predicted"/>
<dbReference type="Pfam" id="PF19473">
    <property type="entry name" value="DUF6010"/>
    <property type="match status" value="1"/>
</dbReference>
<keyword evidence="2" id="KW-1185">Reference proteome</keyword>
<organism evidence="1 2">
    <name type="scientific">Prauserella muralis</name>
    <dbReference type="NCBI Taxonomy" id="588067"/>
    <lineage>
        <taxon>Bacteria</taxon>
        <taxon>Bacillati</taxon>
        <taxon>Actinomycetota</taxon>
        <taxon>Actinomycetes</taxon>
        <taxon>Pseudonocardiales</taxon>
        <taxon>Pseudonocardiaceae</taxon>
        <taxon>Prauserella</taxon>
    </lineage>
</organism>
<dbReference type="InterPro" id="IPR046052">
    <property type="entry name" value="DUF6010"/>
</dbReference>
<name>A0A2V4AZD8_9PSEU</name>
<sequence length="149" mass="15784">MIVLALLIGAAYVAANSLLPERHRRRVNAVVVAGAGAAYLSGGGLGPWEFAFTAVLTYVAYRGLDSWTYIGIAWLLHTAWDVVHHLNGNPIVPFAEHSSLGCAICDPVIAIWCFAGGPSVRAMPASLRGLVSGRAHRGRRRPEDSPAGA</sequence>
<dbReference type="AlphaFoldDB" id="A0A2V4AZD8"/>
<dbReference type="EMBL" id="MASW01000002">
    <property type="protein sequence ID" value="PXY27381.1"/>
    <property type="molecule type" value="Genomic_DNA"/>
</dbReference>
<comment type="caution">
    <text evidence="1">The sequence shown here is derived from an EMBL/GenBank/DDBJ whole genome shotgun (WGS) entry which is preliminary data.</text>
</comment>